<dbReference type="EC" id="2.4.2.29" evidence="5"/>
<feature type="binding site" evidence="5">
    <location>
        <position position="334"/>
    </location>
    <ligand>
        <name>Zn(2+)</name>
        <dbReference type="ChEBI" id="CHEBI:29105"/>
    </ligand>
</feature>
<dbReference type="HAMAP" id="MF_00168">
    <property type="entry name" value="Q_tRNA_Tgt"/>
    <property type="match status" value="1"/>
</dbReference>
<dbReference type="SUPFAM" id="SSF51713">
    <property type="entry name" value="tRNA-guanine transglycosylase"/>
    <property type="match status" value="1"/>
</dbReference>
<dbReference type="OrthoDB" id="9805417at2"/>
<dbReference type="HOGENOM" id="CLU_022060_0_1_0"/>
<comment type="cofactor">
    <cofactor evidence="5">
        <name>Zn(2+)</name>
        <dbReference type="ChEBI" id="CHEBI:29105"/>
    </cofactor>
    <text evidence="5">Binds 1 zinc ion per subunit.</text>
</comment>
<dbReference type="InterPro" id="IPR050076">
    <property type="entry name" value="ArchSynthase1/Queuine_TRR"/>
</dbReference>
<keyword evidence="1 5" id="KW-0328">Glycosyltransferase</keyword>
<dbReference type="Proteomes" id="UP000002366">
    <property type="component" value="Chromosome"/>
</dbReference>
<evidence type="ECO:0000259" key="6">
    <source>
        <dbReference type="Pfam" id="PF01702"/>
    </source>
</evidence>
<keyword evidence="3 5" id="KW-0819">tRNA processing</keyword>
<evidence type="ECO:0000313" key="7">
    <source>
        <dbReference type="EMBL" id="ADE56752.1"/>
    </source>
</evidence>
<comment type="pathway">
    <text evidence="5">tRNA modification; tRNA-queuosine biosynthesis.</text>
</comment>
<dbReference type="STRING" id="572547.Amico_0617"/>
<evidence type="ECO:0000313" key="8">
    <source>
        <dbReference type="Proteomes" id="UP000002366"/>
    </source>
</evidence>
<dbReference type="GO" id="GO:0005829">
    <property type="term" value="C:cytosol"/>
    <property type="evidence" value="ECO:0007669"/>
    <property type="project" value="TreeGrafter"/>
</dbReference>
<dbReference type="eggNOG" id="COG0343">
    <property type="taxonomic scope" value="Bacteria"/>
</dbReference>
<comment type="catalytic activity">
    <reaction evidence="4 5">
        <text>7-aminomethyl-7-carbaguanine + guanosine(34) in tRNA = 7-aminomethyl-7-carbaguanosine(34) in tRNA + guanine</text>
        <dbReference type="Rhea" id="RHEA:24104"/>
        <dbReference type="Rhea" id="RHEA-COMP:10341"/>
        <dbReference type="Rhea" id="RHEA-COMP:10342"/>
        <dbReference type="ChEBI" id="CHEBI:16235"/>
        <dbReference type="ChEBI" id="CHEBI:58703"/>
        <dbReference type="ChEBI" id="CHEBI:74269"/>
        <dbReference type="ChEBI" id="CHEBI:82833"/>
        <dbReference type="EC" id="2.4.2.29"/>
    </reaction>
</comment>
<dbReference type="GO" id="GO:0046872">
    <property type="term" value="F:metal ion binding"/>
    <property type="evidence" value="ECO:0007669"/>
    <property type="project" value="UniProtKB-KW"/>
</dbReference>
<evidence type="ECO:0000256" key="4">
    <source>
        <dbReference type="ARBA" id="ARBA00050112"/>
    </source>
</evidence>
<dbReference type="NCBIfam" id="TIGR00430">
    <property type="entry name" value="Q_tRNA_tgt"/>
    <property type="match status" value="1"/>
</dbReference>
<keyword evidence="5" id="KW-0862">Zinc</keyword>
<dbReference type="EMBL" id="CP001997">
    <property type="protein sequence ID" value="ADE56752.1"/>
    <property type="molecule type" value="Genomic_DNA"/>
</dbReference>
<feature type="binding site" evidence="5">
    <location>
        <position position="188"/>
    </location>
    <ligand>
        <name>substrate</name>
    </ligand>
</feature>
<feature type="binding site" evidence="5">
    <location>
        <position position="303"/>
    </location>
    <ligand>
        <name>Zn(2+)</name>
        <dbReference type="ChEBI" id="CHEBI:29105"/>
    </ligand>
</feature>
<evidence type="ECO:0000256" key="2">
    <source>
        <dbReference type="ARBA" id="ARBA00022679"/>
    </source>
</evidence>
<evidence type="ECO:0000256" key="3">
    <source>
        <dbReference type="ARBA" id="ARBA00022694"/>
    </source>
</evidence>
<dbReference type="NCBIfam" id="TIGR00449">
    <property type="entry name" value="tgt_general"/>
    <property type="match status" value="1"/>
</dbReference>
<feature type="binding site" evidence="5">
    <location>
        <begin position="92"/>
        <end position="96"/>
    </location>
    <ligand>
        <name>substrate</name>
    </ligand>
</feature>
<dbReference type="Pfam" id="PF01702">
    <property type="entry name" value="TGT"/>
    <property type="match status" value="1"/>
</dbReference>
<keyword evidence="2 5" id="KW-0808">Transferase</keyword>
<organism evidence="7 8">
    <name type="scientific">Aminobacterium colombiense (strain DSM 12261 / ALA-1)</name>
    <dbReference type="NCBI Taxonomy" id="572547"/>
    <lineage>
        <taxon>Bacteria</taxon>
        <taxon>Thermotogati</taxon>
        <taxon>Synergistota</taxon>
        <taxon>Synergistia</taxon>
        <taxon>Synergistales</taxon>
        <taxon>Aminobacteriaceae</taxon>
        <taxon>Aminobacterium</taxon>
    </lineage>
</organism>
<feature type="region of interest" description="RNA binding; important for wobble base 34 recognition" evidence="5">
    <location>
        <begin position="270"/>
        <end position="274"/>
    </location>
</feature>
<feature type="region of interest" description="RNA binding" evidence="5">
    <location>
        <begin position="246"/>
        <end position="252"/>
    </location>
</feature>
<feature type="active site" description="Proton acceptor" evidence="5">
    <location>
        <position position="92"/>
    </location>
</feature>
<feature type="binding site" evidence="5">
    <location>
        <position position="305"/>
    </location>
    <ligand>
        <name>Zn(2+)</name>
        <dbReference type="ChEBI" id="CHEBI:29105"/>
    </ligand>
</feature>
<protein>
    <recommendedName>
        <fullName evidence="5">Queuine tRNA-ribosyltransferase</fullName>
        <ecNumber evidence="5">2.4.2.29</ecNumber>
    </recommendedName>
    <alternativeName>
        <fullName evidence="5">Guanine insertion enzyme</fullName>
    </alternativeName>
    <alternativeName>
        <fullName evidence="5">tRNA-guanine transglycosylase</fullName>
    </alternativeName>
</protein>
<feature type="domain" description="tRNA-guanine(15) transglycosylase-like" evidence="6">
    <location>
        <begin position="13"/>
        <end position="364"/>
    </location>
</feature>
<dbReference type="FunFam" id="3.20.20.105:FF:000001">
    <property type="entry name" value="Queuine tRNA-ribosyltransferase"/>
    <property type="match status" value="1"/>
</dbReference>
<dbReference type="UniPathway" id="UPA00392"/>
<dbReference type="InterPro" id="IPR004803">
    <property type="entry name" value="TGT"/>
</dbReference>
<dbReference type="PANTHER" id="PTHR46499:SF1">
    <property type="entry name" value="QUEUINE TRNA-RIBOSYLTRANSFERASE"/>
    <property type="match status" value="1"/>
</dbReference>
<dbReference type="RefSeq" id="WP_013048018.1">
    <property type="nucleotide sequence ID" value="NC_014011.1"/>
</dbReference>
<dbReference type="InterPro" id="IPR036511">
    <property type="entry name" value="TGT-like_sf"/>
</dbReference>
<keyword evidence="5" id="KW-0671">Queuosine biosynthesis</keyword>
<keyword evidence="8" id="KW-1185">Reference proteome</keyword>
<dbReference type="AlphaFoldDB" id="D5EDX0"/>
<proteinExistence type="inferred from homology"/>
<evidence type="ECO:0000256" key="1">
    <source>
        <dbReference type="ARBA" id="ARBA00022676"/>
    </source>
</evidence>
<feature type="binding site" evidence="5">
    <location>
        <position position="308"/>
    </location>
    <ligand>
        <name>Zn(2+)</name>
        <dbReference type="ChEBI" id="CHEBI:29105"/>
    </ligand>
</feature>
<dbReference type="Gene3D" id="3.20.20.105">
    <property type="entry name" value="Queuine tRNA-ribosyltransferase-like"/>
    <property type="match status" value="1"/>
</dbReference>
<comment type="subunit">
    <text evidence="5">Homodimer. Within each dimer, one monomer is responsible for RNA recognition and catalysis, while the other monomer binds to the replacement base PreQ1.</text>
</comment>
<accession>D5EDX0</accession>
<dbReference type="InterPro" id="IPR002616">
    <property type="entry name" value="tRNA_ribo_trans-like"/>
</dbReference>
<evidence type="ECO:0000256" key="5">
    <source>
        <dbReference type="HAMAP-Rule" id="MF_00168"/>
    </source>
</evidence>
<reference evidence="7 8" key="1">
    <citation type="journal article" date="2010" name="Stand. Genomic Sci.">
        <title>Complete genome sequence of Aminobacterium colombiense type strain (ALA-1).</title>
        <authorList>
            <person name="Chertkov O."/>
            <person name="Sikorski J."/>
            <person name="Brambilla E."/>
            <person name="Lapidus A."/>
            <person name="Copeland A."/>
            <person name="Glavina Del Rio T."/>
            <person name="Nolan M."/>
            <person name="Lucas S."/>
            <person name="Tice H."/>
            <person name="Cheng J.F."/>
            <person name="Han C."/>
            <person name="Detter J.C."/>
            <person name="Bruce D."/>
            <person name="Tapia R."/>
            <person name="Goodwin L."/>
            <person name="Pitluck S."/>
            <person name="Liolios K."/>
            <person name="Ivanova N."/>
            <person name="Mavromatis K."/>
            <person name="Ovchinnikova G."/>
            <person name="Pati A."/>
            <person name="Chen A."/>
            <person name="Palaniappan K."/>
            <person name="Land M."/>
            <person name="Hauser L."/>
            <person name="Chang Y.J."/>
            <person name="Jeffries C.D."/>
            <person name="Spring S."/>
            <person name="Rohde M."/>
            <person name="Goker M."/>
            <person name="Bristow J."/>
            <person name="Eisen J.A."/>
            <person name="Markowitz V."/>
            <person name="Hugenholtz P."/>
            <person name="Kyrpides N.C."/>
            <person name="Klenk H.P."/>
        </authorList>
    </citation>
    <scope>NUCLEOTIDE SEQUENCE [LARGE SCALE GENOMIC DNA]</scope>
    <source>
        <strain evidence="8">DSM 12261 / ALA-1</strain>
    </source>
</reference>
<gene>
    <name evidence="5" type="primary">tgt</name>
    <name evidence="7" type="ordered locus">Amico_0617</name>
</gene>
<comment type="function">
    <text evidence="5">Catalyzes the base-exchange of a guanine (G) residue with the queuine precursor 7-aminomethyl-7-deazaguanine (PreQ1) at position 34 (anticodon wobble position) in tRNAs with GU(N) anticodons (tRNA-Asp, -Asn, -His and -Tyr). Catalysis occurs through a double-displacement mechanism. The nucleophile active site attacks the C1' of nucleotide 34 to detach the guanine base from the RNA, forming a covalent enzyme-RNA intermediate. The proton acceptor active site deprotonates the incoming PreQ1, allowing a nucleophilic attack on the C1' of the ribose to form the product. After dissociation, two additional enzymatic reactions on the tRNA convert PreQ1 to queuine (Q), resulting in the hypermodified nucleoside queuosine (7-(((4,5-cis-dihydroxy-2-cyclopenten-1-yl)amino)methyl)-7-deazaguanosine).</text>
</comment>
<dbReference type="GO" id="GO:0008479">
    <property type="term" value="F:tRNA-guanosine(34) queuine transglycosylase activity"/>
    <property type="evidence" value="ECO:0007669"/>
    <property type="project" value="UniProtKB-UniRule"/>
</dbReference>
<dbReference type="KEGG" id="aco:Amico_0617"/>
<keyword evidence="5" id="KW-0479">Metal-binding</keyword>
<dbReference type="PANTHER" id="PTHR46499">
    <property type="entry name" value="QUEUINE TRNA-RIBOSYLTRANSFERASE"/>
    <property type="match status" value="1"/>
</dbReference>
<feature type="active site" description="Nucleophile" evidence="5">
    <location>
        <position position="265"/>
    </location>
</feature>
<sequence>MFEFRLQAQCPVTGARAGEFVTPHGVIKTPVFMPVGTQATVKAMAPFELEEIGAQIILSNTYHLYLRPGADIVEEAGGLHSFMDWHHPILTDSGGFQVFSLATLNRVTDEGVECQSHIDGSRHMMDPEWSMEVQQKLGSDIAMCFDQCLHYPTTKEEAETALARTTRWARRSKDAHTREDQALFGIIQGSVYEDLRRRSAEDITSIGFPGYGIGGLSVGEPHHIMYEMLDVLQHVMPFDKPRYLMGVGHPSNLVEGVARGVDMFDCVLPTRNGRTGTVFVSTGRINIKNQVYARDFTPLDPSCDCYVCRHFTKAYIRHLYKAGEILAARLCSWHNLHFLIKLMEGVRESILNGTFPAFRKNFIEVFHGEGDSVENESL</sequence>
<feature type="binding site" evidence="5">
    <location>
        <position position="215"/>
    </location>
    <ligand>
        <name>substrate</name>
    </ligand>
</feature>
<dbReference type="GO" id="GO:0008616">
    <property type="term" value="P:tRNA queuosine(34) biosynthetic process"/>
    <property type="evidence" value="ECO:0007669"/>
    <property type="project" value="UniProtKB-UniRule"/>
</dbReference>
<name>D5EDX0_AMICL</name>
<comment type="similarity">
    <text evidence="5">Belongs to the queuine tRNA-ribosyltransferase family.</text>
</comment>
<feature type="binding site" evidence="5">
    <location>
        <position position="146"/>
    </location>
    <ligand>
        <name>substrate</name>
    </ligand>
</feature>